<name>A0ABS3HW73_9ENTE</name>
<accession>A0ABS3HW73</accession>
<evidence type="ECO:0000313" key="3">
    <source>
        <dbReference type="EMBL" id="MBO0477590.1"/>
    </source>
</evidence>
<evidence type="ECO:0000256" key="2">
    <source>
        <dbReference type="SAM" id="SignalP"/>
    </source>
</evidence>
<reference evidence="3 4" key="1">
    <citation type="submission" date="2021-03" db="EMBL/GenBank/DDBJ databases">
        <title>Enterococcal diversity collection.</title>
        <authorList>
            <person name="Gilmore M.S."/>
            <person name="Schwartzman J."/>
            <person name="Van Tyne D."/>
            <person name="Martin M."/>
            <person name="Earl A.M."/>
            <person name="Manson A.L."/>
            <person name="Straub T."/>
            <person name="Salamzade R."/>
            <person name="Saavedra J."/>
            <person name="Lebreton F."/>
            <person name="Prichula J."/>
            <person name="Schaufler K."/>
            <person name="Gaca A."/>
            <person name="Sgardioli B."/>
            <person name="Wagenaar J."/>
            <person name="Strong T."/>
        </authorList>
    </citation>
    <scope>NUCLEOTIDE SEQUENCE [LARGE SCALE GENOMIC DNA]</scope>
    <source>
        <strain evidence="3 4">DIV0080</strain>
    </source>
</reference>
<dbReference type="Proteomes" id="UP000664857">
    <property type="component" value="Unassembled WGS sequence"/>
</dbReference>
<evidence type="ECO:0000313" key="4">
    <source>
        <dbReference type="Proteomes" id="UP000664857"/>
    </source>
</evidence>
<dbReference type="EMBL" id="JAFLVX010000029">
    <property type="protein sequence ID" value="MBO0477590.1"/>
    <property type="molecule type" value="Genomic_DNA"/>
</dbReference>
<feature type="region of interest" description="Disordered" evidence="1">
    <location>
        <begin position="1212"/>
        <end position="1231"/>
    </location>
</feature>
<keyword evidence="2" id="KW-0732">Signal</keyword>
<gene>
    <name evidence="3" type="ORF">DOK76_10935</name>
</gene>
<sequence length="1378" mass="154586">MSKKHLTNLGMLSICFSILFSVSSLAFASEAEETVFLNNETDQTSEKTIFKGIGIQDNNEGQLFGPQLIEPRSEGEGRVLYDPIHIPLGARPETQEKTIKDGSELFGIGGKLQSRQVVVVNYIPVTNSYINQRNLESKKIETQQGQFIGIPIFSDELLFTDAKERYIVDRFSNINYVMDYGETLEIPFPKGSSDSLSLTGHEIEEIDDYIGASYSPIHYITAGNPTGTDGNERYDKSNPDEEFFKIEMYNSLFNISNGYTPTNEVIIKGSTTKNGVLNALNNNKNLGSATIVRIYSKDKVPINKYSYNNGDTPIGPKNESGYNSDKNIFFELKNGKFTKASSDIKVSPPKLLKTNTSRKIPQGTSRAYMDSTIEDFFVNNEEFDISSDKMSYIKLENNKTNPDTSKIGTQVAHISVLEYDEATKKEWKKTYEIPYEVVKDAGPRLETKGREVTVGTTPDELDRTIEESFEEEILSKVNYQSMSFIEYPDTSKTGQQTGKIKVVGEENEVGTPFDRIYDVTFNVTEEKLSINLQSKEVPVGTNANALNAEDYVKEVALAGKTLDSSDYTVSFVREPNTMKVGKSETEIKVVLKDDKKSVTNKVDTNVIWADTFGSSKDGTDKTPIDVSVSMLHDGQTPYLVANDGNGLNQGNTVTLNKIYVYRGTETKENEIFYSPDYYPGGLASQTRDLWNNGGPLYNGKGDYPGFKNTEFHYGDVVAYEAGDDTNLGIKTWTSRDEKLVNETVGYKKVYYEMTSKGYNLLKFNQLKIKNNVLVFDTNMTEEEMNQEAIKTIEFPRDMTDKDKEKFTFKIRNVDKSKLGKQKVKIDIYEALATGGEFKTTKDVEIEVKAELKVELQQADVPVGTKSSEINANDYVKTVKLGDKTLDPSEYTATLEKAPDTSLVSIRDHMPEPLLQEATIKVVTKADNQTKTETAMTNITWGHTITSRGINDKYTATSLSLLTDKGKPYIEANRGMNTSTSPMNMDPTISLYRGNINNSLITDGSSAGVDIKASETVNKWNKELKNVDFQYGDVFGYTVSEKDGKNSNGSRTFATRNEKLIKETEGYEYAYYELTKDGYRLMHFNQLTPKKEMLQVSMGTDLSKEIINAFDVPKDVNLADFRFEVVNADTTTTGKKTTQVNIHEKLSNKQEFMSSVEINYFVKPQVTEKFLDTTGKELKSQKTTEINLDQTYQGKPDNFVTYNSEVYSYQGWLPSDKNPGKDKPTPGNPPVAKDTATYQYIYEKADNLINMTIPTELLFGTEENSNKIASKNYKITNNSKDVKTDVVLDTFETVKSDVTLLGSKDKDPSKQQVAARFNLMADQQPAISSLTEKTTNETIKSLEPQKSTDISLSGLYFGPLEDSLVVDYQMHFKFKVVSE</sequence>
<feature type="signal peptide" evidence="2">
    <location>
        <begin position="1"/>
        <end position="28"/>
    </location>
</feature>
<evidence type="ECO:0000256" key="1">
    <source>
        <dbReference type="SAM" id="MobiDB-lite"/>
    </source>
</evidence>
<proteinExistence type="predicted"/>
<protein>
    <recommendedName>
        <fullName evidence="5">MucBP domain-containing protein</fullName>
    </recommendedName>
</protein>
<keyword evidence="4" id="KW-1185">Reference proteome</keyword>
<organism evidence="3 4">
    <name type="scientific">Candidatus Vagococcus giribetii</name>
    <dbReference type="NCBI Taxonomy" id="2230876"/>
    <lineage>
        <taxon>Bacteria</taxon>
        <taxon>Bacillati</taxon>
        <taxon>Bacillota</taxon>
        <taxon>Bacilli</taxon>
        <taxon>Lactobacillales</taxon>
        <taxon>Enterococcaceae</taxon>
        <taxon>Vagococcus</taxon>
    </lineage>
</organism>
<dbReference type="RefSeq" id="WP_206967716.1">
    <property type="nucleotide sequence ID" value="NZ_JAFLVX010000029.1"/>
</dbReference>
<evidence type="ECO:0008006" key="5">
    <source>
        <dbReference type="Google" id="ProtNLM"/>
    </source>
</evidence>
<feature type="chain" id="PRO_5047093648" description="MucBP domain-containing protein" evidence="2">
    <location>
        <begin position="29"/>
        <end position="1378"/>
    </location>
</feature>
<comment type="caution">
    <text evidence="3">The sequence shown here is derived from an EMBL/GenBank/DDBJ whole genome shotgun (WGS) entry which is preliminary data.</text>
</comment>